<sequence>MKHFYPYLHTTLLFVFLLFSSQFVVIAAQAPPDSSIDLSIDKSAICEGETISIFLESSEVGVEYQLKANGVNEGTPINGTGAQISFNSQPNITTTYSVTATNTSTSESIDLTETITVTVSAGPNLNLLVTASETQICKGEGVIISVENTELGYKYLLNNGPDDFPPAIDGNGVTIPFPQVFPASNTTYQIFISGGSCYDQIMLNNTASINVAAAPKIDLVAYADNNQICIGESVNITIENSEIGIDYQIFDGSTYVAGPLTGNGSNLIFTLTPTSTELYTLRAFGPSCLNYYNLDQKILVTVGTTPRTDINLNADDTELCIGETAVISLEESENGVEYQLTDGTNPVGTPITGDGNSISFAGVSPNATTTYHVEINSTECSETKDLDNTIEITVKPQADITLNVTPNFADICEGESISIFVDGSENDVNYQLYDGSSTIGSSIKGNGGSIEFNISPSSSTTYEIQAIKNNCSKVNTLNQKATITVNPKPDLDLVIKANSAEICEGESTIISIENTENDVQYQLKDASGNIGTPIAGNGSQIDFPAISPLSTNNYLVDAIKSTCSNVYEFTNQVAVTVHPQPAGTINYSVDPATICEGEIIAVTITGSENAIKYEVIGSIEGKLGEVEGNGTDISIFIKPKQSQTLSIQAQNLLCASPVLYPNTSNITVNTGPKLDLAVTADHTQICESLNTPVVISVENSEAGLSYWLKDQTGSVLDMATGNSGTVNFTSVSPTTSTTYIVETTMAGCNDRLDLQNKYDLAVIALPVTTMDVSISEPEICVGENTIISIDSSEVGVKYQLFDGTYLEGDAIDGTGSALSFPEFSPFRSVTYQIIATNDACGTQQYLDESIRVNVGLQPEIHLHPTIDKHTICEGEQVVISLTPTDTRVQYQLWEESTAIGSPITGNNEEIHFEPTAPANSTTYRIEALGERCLAPVDIRYTVDVDVHHSPEISKIILSNRDTICAGEEVVISVENSQADIFYQLHDGSKLIEPNVVGNGGTIQFPEQYPSTSSTYTVYAHETVCTDPLALDNTKLITVPDISTNSVENFATPEEFCEGEAIDIELTSTISGIEYVLQDGDNILSEIVGDGGPIVFEDIVPNINSNLFVSVGNCKDELIAAKPNYTLQSNPKLQIVSTDVHTGYDGNLVISVSEGVAPYTYIINPGETTTSDNPVYELTNLESGTYQVLVVDGNACRSSDAGQLVEIKLDEDQQIIVNNALTPNGDGINDTWKIHYDPSLGNPEVYIFNIYGQEVYHSKSYQNDWKGSFNGSILPNGAYYYLIEFESGEIKPVKGSLSILGN</sequence>
<protein>
    <recommendedName>
        <fullName evidence="4">Ig-like domain-containing protein</fullName>
    </recommendedName>
</protein>
<dbReference type="RefSeq" id="WP_110362638.1">
    <property type="nucleotide sequence ID" value="NZ_QFLI01000010.1"/>
</dbReference>
<evidence type="ECO:0000313" key="2">
    <source>
        <dbReference type="EMBL" id="PXX97134.1"/>
    </source>
</evidence>
<dbReference type="InterPro" id="IPR026341">
    <property type="entry name" value="T9SS_type_B"/>
</dbReference>
<feature type="signal peptide" evidence="1">
    <location>
        <begin position="1"/>
        <end position="27"/>
    </location>
</feature>
<keyword evidence="1" id="KW-0732">Signal</keyword>
<proteinExistence type="predicted"/>
<dbReference type="Proteomes" id="UP000248079">
    <property type="component" value="Unassembled WGS sequence"/>
</dbReference>
<reference evidence="2 3" key="1">
    <citation type="submission" date="2018-05" db="EMBL/GenBank/DDBJ databases">
        <title>Marinifilum breve JC075T sp. nov., a marine bacterium isolated from Yongle Blue Hole in the South China Sea.</title>
        <authorList>
            <person name="Fu T."/>
        </authorList>
    </citation>
    <scope>NUCLEOTIDE SEQUENCE [LARGE SCALE GENOMIC DNA]</scope>
    <source>
        <strain evidence="2 3">JC075</strain>
    </source>
</reference>
<accession>A0A2V3ZTF0</accession>
<evidence type="ECO:0000313" key="3">
    <source>
        <dbReference type="Proteomes" id="UP000248079"/>
    </source>
</evidence>
<keyword evidence="3" id="KW-1185">Reference proteome</keyword>
<organism evidence="2 3">
    <name type="scientific">Marinifilum breve</name>
    <dbReference type="NCBI Taxonomy" id="2184082"/>
    <lineage>
        <taxon>Bacteria</taxon>
        <taxon>Pseudomonadati</taxon>
        <taxon>Bacteroidota</taxon>
        <taxon>Bacteroidia</taxon>
        <taxon>Marinilabiliales</taxon>
        <taxon>Marinifilaceae</taxon>
    </lineage>
</organism>
<gene>
    <name evidence="2" type="ORF">DF185_19140</name>
</gene>
<name>A0A2V3ZTF0_9BACT</name>
<comment type="caution">
    <text evidence="2">The sequence shown here is derived from an EMBL/GenBank/DDBJ whole genome shotgun (WGS) entry which is preliminary data.</text>
</comment>
<feature type="chain" id="PRO_5016028972" description="Ig-like domain-containing protein" evidence="1">
    <location>
        <begin position="28"/>
        <end position="1301"/>
    </location>
</feature>
<dbReference type="EMBL" id="QFLI01000010">
    <property type="protein sequence ID" value="PXX97134.1"/>
    <property type="molecule type" value="Genomic_DNA"/>
</dbReference>
<dbReference type="Pfam" id="PF13585">
    <property type="entry name" value="CHU_C"/>
    <property type="match status" value="1"/>
</dbReference>
<dbReference type="NCBIfam" id="TIGR04131">
    <property type="entry name" value="Bac_Flav_CTERM"/>
    <property type="match status" value="1"/>
</dbReference>
<evidence type="ECO:0000256" key="1">
    <source>
        <dbReference type="SAM" id="SignalP"/>
    </source>
</evidence>
<evidence type="ECO:0008006" key="4">
    <source>
        <dbReference type="Google" id="ProtNLM"/>
    </source>
</evidence>
<dbReference type="OrthoDB" id="1488276at2"/>